<feature type="transmembrane region" description="Helical" evidence="1">
    <location>
        <begin position="71"/>
        <end position="91"/>
    </location>
</feature>
<gene>
    <name evidence="2" type="primary">AVEN_86550_1</name>
    <name evidence="2" type="ORF">TNIN_263281</name>
</gene>
<feature type="transmembrane region" description="Helical" evidence="1">
    <location>
        <begin position="288"/>
        <end position="312"/>
    </location>
</feature>
<sequence length="391" mass="45602">MNTFNLGKPINPRVQTAQVKTYFANKFVNSATKSKTNNLLLFLKHFLSWTGLLDPSHENIRFRLLAVISKMIFTFVTLDILAVYCLSQTQIKELKTLFAYIIAYPLSLLSWHALYLKRRQFEILLQKFQDASLNLCRKSANSFAFTLLSTHVLFTILLTIYIIHEDPNFYSYGYKISDEYARITFLGMKNFIYVLVYPTFTNSVVLLYGVLCLCLTAHIRQLTQEIERCPAELFDTSKQLEILKRKAKIDDILGYIEDIFSFPTFTIIIANLFIAASVIGIYLYTTEWYAYLISLYVERCIYFLNSLIYIIIPMWTAGGIPLEECKFREMFYKKAQSRMFSIGISEKPRLARWLFAKPEFVFTGWNILSYRRSTMFAVVGTLVTYTVLTYM</sequence>
<keyword evidence="1" id="KW-1133">Transmembrane helix</keyword>
<feature type="transmembrane region" description="Helical" evidence="1">
    <location>
        <begin position="191"/>
        <end position="215"/>
    </location>
</feature>
<dbReference type="AlphaFoldDB" id="A0A8X6XQI1"/>
<evidence type="ECO:0008006" key="4">
    <source>
        <dbReference type="Google" id="ProtNLM"/>
    </source>
</evidence>
<protein>
    <recommendedName>
        <fullName evidence="4">Gustatory receptor</fullName>
    </recommendedName>
</protein>
<keyword evidence="3" id="KW-1185">Reference proteome</keyword>
<evidence type="ECO:0000313" key="3">
    <source>
        <dbReference type="Proteomes" id="UP000886998"/>
    </source>
</evidence>
<proteinExistence type="predicted"/>
<evidence type="ECO:0000313" key="2">
    <source>
        <dbReference type="EMBL" id="GFY58025.1"/>
    </source>
</evidence>
<dbReference type="Proteomes" id="UP000886998">
    <property type="component" value="Unassembled WGS sequence"/>
</dbReference>
<keyword evidence="1" id="KW-0472">Membrane</keyword>
<name>A0A8X6XQI1_9ARAC</name>
<evidence type="ECO:0000256" key="1">
    <source>
        <dbReference type="SAM" id="Phobius"/>
    </source>
</evidence>
<feature type="transmembrane region" description="Helical" evidence="1">
    <location>
        <begin position="143"/>
        <end position="163"/>
    </location>
</feature>
<comment type="caution">
    <text evidence="2">The sequence shown here is derived from an EMBL/GenBank/DDBJ whole genome shotgun (WGS) entry which is preliminary data.</text>
</comment>
<organism evidence="2 3">
    <name type="scientific">Trichonephila inaurata madagascariensis</name>
    <dbReference type="NCBI Taxonomy" id="2747483"/>
    <lineage>
        <taxon>Eukaryota</taxon>
        <taxon>Metazoa</taxon>
        <taxon>Ecdysozoa</taxon>
        <taxon>Arthropoda</taxon>
        <taxon>Chelicerata</taxon>
        <taxon>Arachnida</taxon>
        <taxon>Araneae</taxon>
        <taxon>Araneomorphae</taxon>
        <taxon>Entelegynae</taxon>
        <taxon>Araneoidea</taxon>
        <taxon>Nephilidae</taxon>
        <taxon>Trichonephila</taxon>
        <taxon>Trichonephila inaurata</taxon>
    </lineage>
</organism>
<reference evidence="2" key="1">
    <citation type="submission" date="2020-08" db="EMBL/GenBank/DDBJ databases">
        <title>Multicomponent nature underlies the extraordinary mechanical properties of spider dragline silk.</title>
        <authorList>
            <person name="Kono N."/>
            <person name="Nakamura H."/>
            <person name="Mori M."/>
            <person name="Yoshida Y."/>
            <person name="Ohtoshi R."/>
            <person name="Malay A.D."/>
            <person name="Moran D.A.P."/>
            <person name="Tomita M."/>
            <person name="Numata K."/>
            <person name="Arakawa K."/>
        </authorList>
    </citation>
    <scope>NUCLEOTIDE SEQUENCE</scope>
</reference>
<keyword evidence="1" id="KW-0812">Transmembrane</keyword>
<accession>A0A8X6XQI1</accession>
<feature type="transmembrane region" description="Helical" evidence="1">
    <location>
        <begin position="259"/>
        <end position="282"/>
    </location>
</feature>
<dbReference type="EMBL" id="BMAV01011859">
    <property type="protein sequence ID" value="GFY58025.1"/>
    <property type="molecule type" value="Genomic_DNA"/>
</dbReference>
<feature type="transmembrane region" description="Helical" evidence="1">
    <location>
        <begin position="97"/>
        <end position="116"/>
    </location>
</feature>
<dbReference type="OrthoDB" id="10380446at2759"/>